<sequence length="77" mass="8864">MSGRQITPTPNWRTTRHSFHDRLKTAHLDIDSPVHVAQPPNRGRPRKITPTLGKEQSPMSRVTTRTSRRVKTPSRSR</sequence>
<feature type="region of interest" description="Disordered" evidence="1">
    <location>
        <begin position="33"/>
        <end position="77"/>
    </location>
</feature>
<protein>
    <submittedName>
        <fullName evidence="2">Uncharacterized protein</fullName>
    </submittedName>
</protein>
<name>A0A0L8HL23_OCTBM</name>
<dbReference type="AlphaFoldDB" id="A0A0L8HL23"/>
<feature type="compositionally biased region" description="Basic residues" evidence="1">
    <location>
        <begin position="66"/>
        <end position="77"/>
    </location>
</feature>
<reference evidence="2" key="1">
    <citation type="submission" date="2015-07" db="EMBL/GenBank/DDBJ databases">
        <title>MeaNS - Measles Nucleotide Surveillance Program.</title>
        <authorList>
            <person name="Tran T."/>
            <person name="Druce J."/>
        </authorList>
    </citation>
    <scope>NUCLEOTIDE SEQUENCE</scope>
    <source>
        <strain evidence="2">UCB-OBI-ISO-001</strain>
        <tissue evidence="2">Gonad</tissue>
    </source>
</reference>
<evidence type="ECO:0000313" key="2">
    <source>
        <dbReference type="EMBL" id="KOF89917.1"/>
    </source>
</evidence>
<accession>A0A0L8HL23</accession>
<dbReference type="EMBL" id="KQ417904">
    <property type="protein sequence ID" value="KOF89917.1"/>
    <property type="molecule type" value="Genomic_DNA"/>
</dbReference>
<evidence type="ECO:0000256" key="1">
    <source>
        <dbReference type="SAM" id="MobiDB-lite"/>
    </source>
</evidence>
<proteinExistence type="predicted"/>
<organism evidence="2">
    <name type="scientific">Octopus bimaculoides</name>
    <name type="common">California two-spotted octopus</name>
    <dbReference type="NCBI Taxonomy" id="37653"/>
    <lineage>
        <taxon>Eukaryota</taxon>
        <taxon>Metazoa</taxon>
        <taxon>Spiralia</taxon>
        <taxon>Lophotrochozoa</taxon>
        <taxon>Mollusca</taxon>
        <taxon>Cephalopoda</taxon>
        <taxon>Coleoidea</taxon>
        <taxon>Octopodiformes</taxon>
        <taxon>Octopoda</taxon>
        <taxon>Incirrata</taxon>
        <taxon>Octopodidae</taxon>
        <taxon>Octopus</taxon>
    </lineage>
</organism>
<gene>
    <name evidence="2" type="ORF">OCBIM_22012352mg</name>
</gene>